<dbReference type="Pfam" id="PF25994">
    <property type="entry name" value="HH_AprE"/>
    <property type="match status" value="1"/>
</dbReference>
<evidence type="ECO:0000259" key="11">
    <source>
        <dbReference type="Pfam" id="PF25994"/>
    </source>
</evidence>
<feature type="transmembrane region" description="Helical" evidence="9">
    <location>
        <begin position="26"/>
        <end position="44"/>
    </location>
</feature>
<dbReference type="GO" id="GO:0009306">
    <property type="term" value="P:protein secretion"/>
    <property type="evidence" value="ECO:0007669"/>
    <property type="project" value="InterPro"/>
</dbReference>
<proteinExistence type="inferred from homology"/>
<evidence type="ECO:0000256" key="7">
    <source>
        <dbReference type="ARBA" id="ARBA00022989"/>
    </source>
</evidence>
<dbReference type="OrthoDB" id="9810980at2"/>
<reference evidence="13 14" key="1">
    <citation type="journal article" date="2010" name="J. Bacteriol.">
        <title>Genome sequences of Pelagibaca bermudensis HTCC2601T and Maritimibacter alkaliphilus HTCC2654T, the type strains of two marine Roseobacter genera.</title>
        <authorList>
            <person name="Thrash J.C."/>
            <person name="Cho J.C."/>
            <person name="Ferriera S."/>
            <person name="Johnson J."/>
            <person name="Vergin K.L."/>
            <person name="Giovannoni S.J."/>
        </authorList>
    </citation>
    <scope>NUCLEOTIDE SEQUENCE [LARGE SCALE GENOMIC DNA]</scope>
    <source>
        <strain evidence="13 14">HTCC2654</strain>
    </source>
</reference>
<keyword evidence="10" id="KW-0175">Coiled coil</keyword>
<dbReference type="RefSeq" id="WP_008334160.1">
    <property type="nucleotide sequence ID" value="NZ_CH902578.1"/>
</dbReference>
<dbReference type="InterPro" id="IPR058781">
    <property type="entry name" value="HH_AprE-like"/>
</dbReference>
<dbReference type="Gene3D" id="2.40.30.170">
    <property type="match status" value="1"/>
</dbReference>
<evidence type="ECO:0000256" key="8">
    <source>
        <dbReference type="ARBA" id="ARBA00023136"/>
    </source>
</evidence>
<keyword evidence="7 9" id="KW-1133">Transmembrane helix</keyword>
<protein>
    <recommendedName>
        <fullName evidence="9">Membrane fusion protein (MFP) family protein</fullName>
    </recommendedName>
</protein>
<keyword evidence="14" id="KW-1185">Reference proteome</keyword>
<dbReference type="InterPro" id="IPR058982">
    <property type="entry name" value="Beta-barrel_AprE"/>
</dbReference>
<dbReference type="EMBL" id="AAMT01000021">
    <property type="protein sequence ID" value="EAQ10990.1"/>
    <property type="molecule type" value="Genomic_DNA"/>
</dbReference>
<feature type="domain" description="AprE-like long alpha-helical hairpin" evidence="11">
    <location>
        <begin position="101"/>
        <end position="285"/>
    </location>
</feature>
<comment type="similarity">
    <text evidence="2 9">Belongs to the membrane fusion protein (MFP) (TC 8.A.1) family.</text>
</comment>
<evidence type="ECO:0000313" key="13">
    <source>
        <dbReference type="EMBL" id="EAQ10990.1"/>
    </source>
</evidence>
<name>A3VL71_9RHOB</name>
<accession>A3VL71</accession>
<dbReference type="HOGENOM" id="CLU_023976_8_0_5"/>
<evidence type="ECO:0000256" key="5">
    <source>
        <dbReference type="ARBA" id="ARBA00022519"/>
    </source>
</evidence>
<dbReference type="PANTHER" id="PTHR30386:SF26">
    <property type="entry name" value="TRANSPORT PROTEIN COMB"/>
    <property type="match status" value="1"/>
</dbReference>
<feature type="coiled-coil region" evidence="10">
    <location>
        <begin position="156"/>
        <end position="285"/>
    </location>
</feature>
<dbReference type="InterPro" id="IPR050739">
    <property type="entry name" value="MFP"/>
</dbReference>
<organism evidence="13 14">
    <name type="scientific">Maritimibacter alkaliphilus HTCC2654</name>
    <dbReference type="NCBI Taxonomy" id="314271"/>
    <lineage>
        <taxon>Bacteria</taxon>
        <taxon>Pseudomonadati</taxon>
        <taxon>Pseudomonadota</taxon>
        <taxon>Alphaproteobacteria</taxon>
        <taxon>Rhodobacterales</taxon>
        <taxon>Roseobacteraceae</taxon>
        <taxon>Maritimibacter</taxon>
    </lineage>
</organism>
<dbReference type="Pfam" id="PF26002">
    <property type="entry name" value="Beta-barrel_AprE"/>
    <property type="match status" value="1"/>
</dbReference>
<keyword evidence="5 9" id="KW-0997">Cell inner membrane</keyword>
<evidence type="ECO:0000256" key="6">
    <source>
        <dbReference type="ARBA" id="ARBA00022692"/>
    </source>
</evidence>
<evidence type="ECO:0000256" key="10">
    <source>
        <dbReference type="SAM" id="Coils"/>
    </source>
</evidence>
<evidence type="ECO:0000256" key="3">
    <source>
        <dbReference type="ARBA" id="ARBA00022448"/>
    </source>
</evidence>
<comment type="subcellular location">
    <subcellularLocation>
        <location evidence="1 9">Cell inner membrane</location>
        <topology evidence="1 9">Single-pass membrane protein</topology>
    </subcellularLocation>
</comment>
<keyword evidence="6 9" id="KW-0812">Transmembrane</keyword>
<evidence type="ECO:0000256" key="2">
    <source>
        <dbReference type="ARBA" id="ARBA00009477"/>
    </source>
</evidence>
<dbReference type="SUPFAM" id="SSF111369">
    <property type="entry name" value="HlyD-like secretion proteins"/>
    <property type="match status" value="1"/>
</dbReference>
<dbReference type="AlphaFoldDB" id="A3VL71"/>
<dbReference type="NCBIfam" id="TIGR01843">
    <property type="entry name" value="type_I_hlyD"/>
    <property type="match status" value="1"/>
</dbReference>
<evidence type="ECO:0000259" key="12">
    <source>
        <dbReference type="Pfam" id="PF26002"/>
    </source>
</evidence>
<dbReference type="GO" id="GO:0005886">
    <property type="term" value="C:plasma membrane"/>
    <property type="evidence" value="ECO:0007669"/>
    <property type="project" value="UniProtKB-SubCell"/>
</dbReference>
<dbReference type="PRINTS" id="PR01490">
    <property type="entry name" value="RTXTOXIND"/>
</dbReference>
<dbReference type="PANTHER" id="PTHR30386">
    <property type="entry name" value="MEMBRANE FUSION SUBUNIT OF EMRAB-TOLC MULTIDRUG EFFLUX PUMP"/>
    <property type="match status" value="1"/>
</dbReference>
<dbReference type="eggNOG" id="COG0845">
    <property type="taxonomic scope" value="Bacteria"/>
</dbReference>
<comment type="caution">
    <text evidence="13">The sequence shown here is derived from an EMBL/GenBank/DDBJ whole genome shotgun (WGS) entry which is preliminary data.</text>
</comment>
<dbReference type="Gene3D" id="1.10.287.1490">
    <property type="match status" value="1"/>
</dbReference>
<dbReference type="STRING" id="314271.RB2654_18011"/>
<keyword evidence="3 9" id="KW-0813">Transport</keyword>
<dbReference type="InterPro" id="IPR010129">
    <property type="entry name" value="T1SS_HlyD"/>
</dbReference>
<gene>
    <name evidence="13" type="ORF">RB2654_18011</name>
</gene>
<keyword evidence="8 9" id="KW-0472">Membrane</keyword>
<evidence type="ECO:0000256" key="4">
    <source>
        <dbReference type="ARBA" id="ARBA00022475"/>
    </source>
</evidence>
<evidence type="ECO:0000313" key="14">
    <source>
        <dbReference type="Proteomes" id="UP000002931"/>
    </source>
</evidence>
<sequence>MFGPTIDEDFVNAAGAGPQGEGRRGALLLTVLVAGIAGFIWWAAVFEIEEVTRGVGRVVPSQQVQVIQSLEGGIVREILIDEGATVDRNAPLLRIDDTAAGAQRGELLEQEATLMAELIRVRTEAEGGEALAFPEALAARAPEAVAAEQEVFASRRSQLSSELQVLEDQLTQRRAEIEEARAMIAKLEGQIAPLAEEVRLTRQYVETGAVTQIELLRLETRLAELEGDLAVSRARMPRLDAAIAEAEAQLETARRAYVLTARERLARVQGELSVLRETLRAAEDRVTRTTLRAPVRGVVNTLNVTTIGAVVGPGDPLVEIVPVDDHLLIEARISPQDVAFLRPGDPASVKITAFDYVVYGSLSGTVERIGADTLTDEDGNAFFQVAVRTDSTDLGGNQISPGMVAQVDIQTGRKTVLDYLLNPFLRVREEALRER</sequence>
<evidence type="ECO:0000256" key="1">
    <source>
        <dbReference type="ARBA" id="ARBA00004377"/>
    </source>
</evidence>
<feature type="domain" description="AprE-like beta-barrel" evidence="12">
    <location>
        <begin position="327"/>
        <end position="412"/>
    </location>
</feature>
<dbReference type="PROSITE" id="PS00543">
    <property type="entry name" value="HLYD_FAMILY"/>
    <property type="match status" value="1"/>
</dbReference>
<keyword evidence="4 9" id="KW-1003">Cell membrane</keyword>
<dbReference type="Proteomes" id="UP000002931">
    <property type="component" value="Unassembled WGS sequence"/>
</dbReference>
<dbReference type="InterPro" id="IPR006144">
    <property type="entry name" value="Secretion_HlyD_CS"/>
</dbReference>
<evidence type="ECO:0000256" key="9">
    <source>
        <dbReference type="RuleBase" id="RU365093"/>
    </source>
</evidence>